<evidence type="ECO:0000256" key="6">
    <source>
        <dbReference type="ARBA" id="ARBA00034115"/>
    </source>
</evidence>
<dbReference type="InterPro" id="IPR029066">
    <property type="entry name" value="PLP-binding_barrel"/>
</dbReference>
<evidence type="ECO:0000256" key="11">
    <source>
        <dbReference type="PIRSR" id="PIRSR600183-50"/>
    </source>
</evidence>
<keyword evidence="3 11" id="KW-0663">Pyridoxal phosphate</keyword>
<dbReference type="InterPro" id="IPR002433">
    <property type="entry name" value="Orn_de-COase"/>
</dbReference>
<dbReference type="GO" id="GO:0033387">
    <property type="term" value="P:putrescine biosynthetic process from arginine, via ornithine"/>
    <property type="evidence" value="ECO:0007669"/>
    <property type="project" value="TreeGrafter"/>
</dbReference>
<evidence type="ECO:0000256" key="8">
    <source>
        <dbReference type="ARBA" id="ARBA00037173"/>
    </source>
</evidence>
<dbReference type="InterPro" id="IPR022644">
    <property type="entry name" value="De-COase2_N"/>
</dbReference>
<comment type="catalytic activity">
    <reaction evidence="10">
        <text>L-ornithine + H(+) = putrescine + CO2</text>
        <dbReference type="Rhea" id="RHEA:22964"/>
        <dbReference type="ChEBI" id="CHEBI:15378"/>
        <dbReference type="ChEBI" id="CHEBI:16526"/>
        <dbReference type="ChEBI" id="CHEBI:46911"/>
        <dbReference type="ChEBI" id="CHEBI:326268"/>
        <dbReference type="EC" id="4.1.1.17"/>
    </reaction>
</comment>
<dbReference type="PANTHER" id="PTHR11482:SF6">
    <property type="entry name" value="ORNITHINE DECARBOXYLASE 1-RELATED"/>
    <property type="match status" value="1"/>
</dbReference>
<dbReference type="CDD" id="cd00622">
    <property type="entry name" value="PLPDE_III_ODC"/>
    <property type="match status" value="1"/>
</dbReference>
<dbReference type="Gene3D" id="3.20.20.10">
    <property type="entry name" value="Alanine racemase"/>
    <property type="match status" value="1"/>
</dbReference>
<keyword evidence="5" id="KW-0456">Lyase</keyword>
<evidence type="ECO:0000256" key="3">
    <source>
        <dbReference type="ARBA" id="ARBA00022898"/>
    </source>
</evidence>
<protein>
    <recommendedName>
        <fullName evidence="7">ornithine decarboxylase</fullName>
        <ecNumber evidence="7">4.1.1.17</ecNumber>
    </recommendedName>
</protein>
<evidence type="ECO:0000256" key="2">
    <source>
        <dbReference type="ARBA" id="ARBA00008872"/>
    </source>
</evidence>
<dbReference type="SUPFAM" id="SSF50621">
    <property type="entry name" value="Alanine racemase C-terminal domain-like"/>
    <property type="match status" value="1"/>
</dbReference>
<gene>
    <name evidence="15" type="primary">Odc1_1</name>
    <name evidence="15" type="ORF">g.16870</name>
</gene>
<dbReference type="GO" id="GO:0005737">
    <property type="term" value="C:cytoplasm"/>
    <property type="evidence" value="ECO:0007669"/>
    <property type="project" value="TreeGrafter"/>
</dbReference>
<dbReference type="PRINTS" id="PR01182">
    <property type="entry name" value="ORNDCRBXLASE"/>
</dbReference>
<dbReference type="PANTHER" id="PTHR11482">
    <property type="entry name" value="ARGININE/DIAMINOPIMELATE/ORNITHINE DECARBOXYLASE"/>
    <property type="match status" value="1"/>
</dbReference>
<organism evidence="15">
    <name type="scientific">Aceria tosichella</name>
    <name type="common">wheat curl mite</name>
    <dbReference type="NCBI Taxonomy" id="561515"/>
    <lineage>
        <taxon>Eukaryota</taxon>
        <taxon>Metazoa</taxon>
        <taxon>Ecdysozoa</taxon>
        <taxon>Arthropoda</taxon>
        <taxon>Chelicerata</taxon>
        <taxon>Arachnida</taxon>
        <taxon>Acari</taxon>
        <taxon>Acariformes</taxon>
        <taxon>Trombidiformes</taxon>
        <taxon>Prostigmata</taxon>
        <taxon>Eupodina</taxon>
        <taxon>Eriophyoidea</taxon>
        <taxon>Eriophyidae</taxon>
        <taxon>Eriophyinae</taxon>
        <taxon>Aceriini</taxon>
        <taxon>Aceria</taxon>
    </lineage>
</organism>
<proteinExistence type="inferred from homology"/>
<dbReference type="Pfam" id="PF02784">
    <property type="entry name" value="Orn_Arg_deC_N"/>
    <property type="match status" value="1"/>
</dbReference>
<keyword evidence="4" id="KW-0620">Polyamine biosynthesis</keyword>
<comment type="subunit">
    <text evidence="9">Homodimer. Only the dimer is catalytically active, as the active sites are constructed of residues from both monomers.</text>
</comment>
<sequence>MDVEVEKIYRDNSPIEKIIDEKIASNTQERSFYVVDMYDIYKKHMRWLQTMPRVKPFYAVKCNNLPEIVAFLASLGTGFDCASKQEIDQVLSYGVDPANIIYANPCKTRVFIKHAKSVNVDLMTFDNELELRKVAQLHPQAKLVLRIKGNERTSRCKFNIKFGADLESCYDLLKIAKQLELNVVGVSFHNGSDCEEADAYQQSIAAAKVVFELGKELGHDMTLLDIGGGFPGDDRAKVPFEELAANINAALDTFFPIGCGVDIIAEPGRYYVASSMTLATMVIAKRVEYDDRLGHEGYMYYLNDGVYGAFNNVIFEHATPVPQLLDERTRSKRKSRSTIMWGPTCDSIDCIKRDFSFPELQLGEWLIFKNMGAYTCCVATSFNGFEKATVIIADRQLDCTALET</sequence>
<feature type="domain" description="Orn/DAP/Arg decarboxylase 2 C-terminal" evidence="13">
    <location>
        <begin position="32"/>
        <end position="372"/>
    </location>
</feature>
<dbReference type="Pfam" id="PF00278">
    <property type="entry name" value="Orn_DAP_Arg_deC"/>
    <property type="match status" value="1"/>
</dbReference>
<evidence type="ECO:0000256" key="5">
    <source>
        <dbReference type="ARBA" id="ARBA00023239"/>
    </source>
</evidence>
<comment type="similarity">
    <text evidence="2 12">Belongs to the Orn/Lys/Arg decarboxylase class-II family.</text>
</comment>
<evidence type="ECO:0000313" key="15">
    <source>
        <dbReference type="EMBL" id="MDE50613.1"/>
    </source>
</evidence>
<comment type="pathway">
    <text evidence="6">Amine and polyamine biosynthesis; putrescine biosynthesis via L-ornithine pathway; putrescine from L-ornithine: step 1/1.</text>
</comment>
<dbReference type="InterPro" id="IPR000183">
    <property type="entry name" value="Orn/DAP/Arg_de-COase"/>
</dbReference>
<evidence type="ECO:0000256" key="4">
    <source>
        <dbReference type="ARBA" id="ARBA00023115"/>
    </source>
</evidence>
<evidence type="ECO:0000256" key="1">
    <source>
        <dbReference type="ARBA" id="ARBA00001933"/>
    </source>
</evidence>
<evidence type="ECO:0000256" key="12">
    <source>
        <dbReference type="RuleBase" id="RU003737"/>
    </source>
</evidence>
<accession>A0A6G1SL27</accession>
<dbReference type="EMBL" id="GGYP01005842">
    <property type="protein sequence ID" value="MDE50613.1"/>
    <property type="molecule type" value="Transcribed_RNA"/>
</dbReference>
<evidence type="ECO:0000259" key="14">
    <source>
        <dbReference type="Pfam" id="PF02784"/>
    </source>
</evidence>
<feature type="active site" description="Proton donor" evidence="11">
    <location>
        <position position="345"/>
    </location>
</feature>
<dbReference type="PRINTS" id="PR01179">
    <property type="entry name" value="ODADCRBXLASE"/>
</dbReference>
<dbReference type="PROSITE" id="PS00878">
    <property type="entry name" value="ODR_DC_2_1"/>
    <property type="match status" value="1"/>
</dbReference>
<reference evidence="15" key="1">
    <citation type="submission" date="2018-10" db="EMBL/GenBank/DDBJ databases">
        <title>Transcriptome assembly of Aceria tosichella (Wheat curl mite) Type 2.</title>
        <authorList>
            <person name="Scully E.D."/>
            <person name="Geib S.M."/>
            <person name="Palmer N.A."/>
            <person name="Gupta A.K."/>
            <person name="Sarath G."/>
            <person name="Tatineni S."/>
        </authorList>
    </citation>
    <scope>NUCLEOTIDE SEQUENCE</scope>
    <source>
        <strain evidence="15">LincolnNE</strain>
    </source>
</reference>
<feature type="modified residue" description="N6-(pyridoxal phosphate)lysine" evidence="11">
    <location>
        <position position="61"/>
    </location>
</feature>
<dbReference type="Gene3D" id="2.40.37.10">
    <property type="entry name" value="Lyase, Ornithine Decarboxylase, Chain A, domain 1"/>
    <property type="match status" value="1"/>
</dbReference>
<evidence type="ECO:0000256" key="7">
    <source>
        <dbReference type="ARBA" id="ARBA00034138"/>
    </source>
</evidence>
<dbReference type="SUPFAM" id="SSF51419">
    <property type="entry name" value="PLP-binding barrel"/>
    <property type="match status" value="1"/>
</dbReference>
<dbReference type="InterPro" id="IPR022653">
    <property type="entry name" value="De-COase2_pyr-phos_BS"/>
</dbReference>
<comment type="function">
    <text evidence="8">Catalyzes the first and rate-limiting step of polyamine biosynthesis that converts ornithine into putrescine, which is the precursor for the polyamines, spermidine and spermine. Polyamines are essential for cell proliferation and are implicated in cellular processes, ranging from DNA replication to apoptosis.</text>
</comment>
<evidence type="ECO:0000256" key="10">
    <source>
        <dbReference type="ARBA" id="ARBA00049127"/>
    </source>
</evidence>
<dbReference type="EC" id="4.1.1.17" evidence="7"/>
<dbReference type="GO" id="GO:0004586">
    <property type="term" value="F:ornithine decarboxylase activity"/>
    <property type="evidence" value="ECO:0007669"/>
    <property type="project" value="UniProtKB-EC"/>
</dbReference>
<evidence type="ECO:0000256" key="9">
    <source>
        <dbReference type="ARBA" id="ARBA00046672"/>
    </source>
</evidence>
<name>A0A6G1SL27_9ACAR</name>
<evidence type="ECO:0000259" key="13">
    <source>
        <dbReference type="Pfam" id="PF00278"/>
    </source>
</evidence>
<dbReference type="InterPro" id="IPR022643">
    <property type="entry name" value="De-COase2_C"/>
</dbReference>
<dbReference type="PROSITE" id="PS00879">
    <property type="entry name" value="ODR_DC_2_2"/>
    <property type="match status" value="1"/>
</dbReference>
<dbReference type="AlphaFoldDB" id="A0A6G1SL27"/>
<dbReference type="InterPro" id="IPR009006">
    <property type="entry name" value="Ala_racemase/Decarboxylase_C"/>
</dbReference>
<comment type="cofactor">
    <cofactor evidence="1 11">
        <name>pyridoxal 5'-phosphate</name>
        <dbReference type="ChEBI" id="CHEBI:597326"/>
    </cofactor>
</comment>
<dbReference type="FunFam" id="3.20.20.10:FF:000005">
    <property type="entry name" value="Ornithine decarboxylase"/>
    <property type="match status" value="1"/>
</dbReference>
<feature type="domain" description="Orn/DAP/Arg decarboxylase 2 N-terminal" evidence="14">
    <location>
        <begin position="39"/>
        <end position="273"/>
    </location>
</feature>
<dbReference type="InterPro" id="IPR022657">
    <property type="entry name" value="De-COase2_CS"/>
</dbReference>